<dbReference type="EMBL" id="BSOW01000045">
    <property type="protein sequence ID" value="GLR91332.1"/>
    <property type="molecule type" value="Genomic_DNA"/>
</dbReference>
<proteinExistence type="predicted"/>
<feature type="compositionally biased region" description="Pro residues" evidence="1">
    <location>
        <begin position="223"/>
        <end position="239"/>
    </location>
</feature>
<comment type="caution">
    <text evidence="2">The sequence shown here is derived from an EMBL/GenBank/DDBJ whole genome shotgun (WGS) entry which is preliminary data.</text>
</comment>
<reference evidence="3" key="1">
    <citation type="journal article" date="2019" name="Int. J. Syst. Evol. Microbiol.">
        <title>The Global Catalogue of Microorganisms (GCM) 10K type strain sequencing project: providing services to taxonomists for standard genome sequencing and annotation.</title>
        <authorList>
            <consortium name="The Broad Institute Genomics Platform"/>
            <consortium name="The Broad Institute Genome Sequencing Center for Infectious Disease"/>
            <person name="Wu L."/>
            <person name="Ma J."/>
        </authorList>
    </citation>
    <scope>NUCLEOTIDE SEQUENCE [LARGE SCALE GENOMIC DNA]</scope>
    <source>
        <strain evidence="3">NBRC 102520</strain>
    </source>
</reference>
<evidence type="ECO:0000313" key="3">
    <source>
        <dbReference type="Proteomes" id="UP001156905"/>
    </source>
</evidence>
<accession>A0ABQ6BAD2</accession>
<sequence>MLDKIRNTSQWISRDFSAALETHLDGITPRVLGVLARAAREIGEFMRRRVLELTNAVLRHVAVPSLIVLLGLSSALAQSGGPAAQDQGKPAANAPADAAKDASQNQRRTDEFAEAAQAINGPAGNPECVWLGRRVVRLMWRDDLDTAFRHLDLYDRFGCPGGHIQAAFRCLTRFGGQIDPKVAETLDSRVHACWINPAAQPQQAAAAASQPPAPTTGTSPQPAASPAPAASPSPAAPQK</sequence>
<feature type="region of interest" description="Disordered" evidence="1">
    <location>
        <begin position="199"/>
        <end position="239"/>
    </location>
</feature>
<evidence type="ECO:0008006" key="4">
    <source>
        <dbReference type="Google" id="ProtNLM"/>
    </source>
</evidence>
<feature type="compositionally biased region" description="Low complexity" evidence="1">
    <location>
        <begin position="80"/>
        <end position="97"/>
    </location>
</feature>
<name>A0ABQ6BAD2_9BRAD</name>
<evidence type="ECO:0000256" key="1">
    <source>
        <dbReference type="SAM" id="MobiDB-lite"/>
    </source>
</evidence>
<protein>
    <recommendedName>
        <fullName evidence="4">Beta-1-3, beta-1-6-glucan biosynthesis protein</fullName>
    </recommendedName>
</protein>
<dbReference type="Proteomes" id="UP001156905">
    <property type="component" value="Unassembled WGS sequence"/>
</dbReference>
<gene>
    <name evidence="2" type="ORF">GCM10007857_80490</name>
</gene>
<evidence type="ECO:0000313" key="2">
    <source>
        <dbReference type="EMBL" id="GLR91332.1"/>
    </source>
</evidence>
<feature type="region of interest" description="Disordered" evidence="1">
    <location>
        <begin position="80"/>
        <end position="108"/>
    </location>
</feature>
<feature type="compositionally biased region" description="Low complexity" evidence="1">
    <location>
        <begin position="199"/>
        <end position="222"/>
    </location>
</feature>
<organism evidence="2 3">
    <name type="scientific">Bradyrhizobium iriomotense</name>
    <dbReference type="NCBI Taxonomy" id="441950"/>
    <lineage>
        <taxon>Bacteria</taxon>
        <taxon>Pseudomonadati</taxon>
        <taxon>Pseudomonadota</taxon>
        <taxon>Alphaproteobacteria</taxon>
        <taxon>Hyphomicrobiales</taxon>
        <taxon>Nitrobacteraceae</taxon>
        <taxon>Bradyrhizobium</taxon>
    </lineage>
</organism>
<keyword evidence="3" id="KW-1185">Reference proteome</keyword>